<gene>
    <name evidence="1" type="ORF">ESZ54_09540</name>
</gene>
<reference evidence="1 2" key="1">
    <citation type="submission" date="2019-01" db="EMBL/GenBank/DDBJ databases">
        <title>Vagococcus silagei sp. nov. isolated from brewer's grain.</title>
        <authorList>
            <person name="Guu J.-R."/>
        </authorList>
    </citation>
    <scope>NUCLEOTIDE SEQUENCE [LARGE SCALE GENOMIC DNA]</scope>
    <source>
        <strain evidence="1 2">2B-2</strain>
    </source>
</reference>
<dbReference type="EMBL" id="SDGV01000021">
    <property type="protein sequence ID" value="THB60601.1"/>
    <property type="molecule type" value="Genomic_DNA"/>
</dbReference>
<dbReference type="Proteomes" id="UP000310506">
    <property type="component" value="Unassembled WGS sequence"/>
</dbReference>
<protein>
    <submittedName>
        <fullName evidence="1">Uncharacterized protein</fullName>
    </submittedName>
</protein>
<comment type="caution">
    <text evidence="1">The sequence shown here is derived from an EMBL/GenBank/DDBJ whole genome shotgun (WGS) entry which is preliminary data.</text>
</comment>
<evidence type="ECO:0000313" key="2">
    <source>
        <dbReference type="Proteomes" id="UP000310506"/>
    </source>
</evidence>
<evidence type="ECO:0000313" key="1">
    <source>
        <dbReference type="EMBL" id="THB60601.1"/>
    </source>
</evidence>
<keyword evidence="2" id="KW-1185">Reference proteome</keyword>
<proteinExistence type="predicted"/>
<name>A0A4S3B0R7_9ENTE</name>
<dbReference type="AlphaFoldDB" id="A0A4S3B0R7"/>
<sequence length="73" mass="8183">MKIESLAQSVYKKCDICNKVKDNFFKLSVYDAKTQELLVGSLDLCKFCGENIGDILNVTTEPGVTVTEFDFQP</sequence>
<dbReference type="OrthoDB" id="2457925at2"/>
<accession>A0A4S3B0R7</accession>
<organism evidence="1 2">
    <name type="scientific">Vagococcus silagei</name>
    <dbReference type="NCBI Taxonomy" id="2508885"/>
    <lineage>
        <taxon>Bacteria</taxon>
        <taxon>Bacillati</taxon>
        <taxon>Bacillota</taxon>
        <taxon>Bacilli</taxon>
        <taxon>Lactobacillales</taxon>
        <taxon>Enterococcaceae</taxon>
        <taxon>Vagococcus</taxon>
    </lineage>
</organism>